<dbReference type="InterPro" id="IPR025705">
    <property type="entry name" value="Beta_hexosaminidase_sua/sub"/>
</dbReference>
<evidence type="ECO:0000313" key="7">
    <source>
        <dbReference type="Proteomes" id="UP000252770"/>
    </source>
</evidence>
<dbReference type="InterPro" id="IPR017853">
    <property type="entry name" value="GH"/>
</dbReference>
<reference evidence="6 7" key="1">
    <citation type="submission" date="2018-07" db="EMBL/GenBank/DDBJ databases">
        <title>Desertimonas flava gen. nov. sp. nov.</title>
        <authorList>
            <person name="Liu S."/>
        </authorList>
    </citation>
    <scope>NUCLEOTIDE SEQUENCE [LARGE SCALE GENOMIC DNA]</scope>
    <source>
        <strain evidence="6 7">16Sb5-5</strain>
    </source>
</reference>
<evidence type="ECO:0000259" key="5">
    <source>
        <dbReference type="Pfam" id="PF00728"/>
    </source>
</evidence>
<evidence type="ECO:0000256" key="4">
    <source>
        <dbReference type="ARBA" id="ARBA00022801"/>
    </source>
</evidence>
<proteinExistence type="inferred from homology"/>
<accession>A0A367YQ30</accession>
<evidence type="ECO:0000256" key="1">
    <source>
        <dbReference type="ARBA" id="ARBA00001231"/>
    </source>
</evidence>
<protein>
    <recommendedName>
        <fullName evidence="3">beta-N-acetylhexosaminidase</fullName>
        <ecNumber evidence="3">3.2.1.52</ecNumber>
    </recommendedName>
</protein>
<dbReference type="Gene3D" id="3.20.20.80">
    <property type="entry name" value="Glycosidases"/>
    <property type="match status" value="1"/>
</dbReference>
<evidence type="ECO:0000313" key="6">
    <source>
        <dbReference type="EMBL" id="RCK67928.1"/>
    </source>
</evidence>
<dbReference type="InterPro" id="IPR015883">
    <property type="entry name" value="Glyco_hydro_20_cat"/>
</dbReference>
<comment type="catalytic activity">
    <reaction evidence="1">
        <text>Hydrolysis of terminal non-reducing N-acetyl-D-hexosamine residues in N-acetyl-beta-D-hexosaminides.</text>
        <dbReference type="EC" id="3.2.1.52"/>
    </reaction>
</comment>
<dbReference type="GO" id="GO:0005975">
    <property type="term" value="P:carbohydrate metabolic process"/>
    <property type="evidence" value="ECO:0007669"/>
    <property type="project" value="InterPro"/>
</dbReference>
<gene>
    <name evidence="6" type="ORF">DT076_18920</name>
</gene>
<dbReference type="GO" id="GO:0016020">
    <property type="term" value="C:membrane"/>
    <property type="evidence" value="ECO:0007669"/>
    <property type="project" value="TreeGrafter"/>
</dbReference>
<dbReference type="SUPFAM" id="SSF51445">
    <property type="entry name" value="(Trans)glycosidases"/>
    <property type="match status" value="1"/>
</dbReference>
<organism evidence="6 7">
    <name type="scientific">Desertihabitans brevis</name>
    <dbReference type="NCBI Taxonomy" id="2268447"/>
    <lineage>
        <taxon>Bacteria</taxon>
        <taxon>Bacillati</taxon>
        <taxon>Actinomycetota</taxon>
        <taxon>Actinomycetes</taxon>
        <taxon>Propionibacteriales</taxon>
        <taxon>Propionibacteriaceae</taxon>
        <taxon>Desertihabitans</taxon>
    </lineage>
</organism>
<name>A0A367YQ30_9ACTN</name>
<dbReference type="GO" id="GO:0030203">
    <property type="term" value="P:glycosaminoglycan metabolic process"/>
    <property type="evidence" value="ECO:0007669"/>
    <property type="project" value="TreeGrafter"/>
</dbReference>
<dbReference type="PRINTS" id="PR00738">
    <property type="entry name" value="GLHYDRLASE20"/>
</dbReference>
<dbReference type="EMBL" id="QOUI01000017">
    <property type="protein sequence ID" value="RCK67928.1"/>
    <property type="molecule type" value="Genomic_DNA"/>
</dbReference>
<keyword evidence="4 6" id="KW-0378">Hydrolase</keyword>
<evidence type="ECO:0000256" key="3">
    <source>
        <dbReference type="ARBA" id="ARBA00012663"/>
    </source>
</evidence>
<evidence type="ECO:0000256" key="2">
    <source>
        <dbReference type="ARBA" id="ARBA00006285"/>
    </source>
</evidence>
<dbReference type="EC" id="3.2.1.52" evidence="3"/>
<comment type="similarity">
    <text evidence="2">Belongs to the glycosyl hydrolase 20 family.</text>
</comment>
<dbReference type="Gene3D" id="3.30.379.10">
    <property type="entry name" value="Chitobiase/beta-hexosaminidase domain 2-like"/>
    <property type="match status" value="1"/>
</dbReference>
<comment type="caution">
    <text evidence="6">The sequence shown here is derived from an EMBL/GenBank/DDBJ whole genome shotgun (WGS) entry which is preliminary data.</text>
</comment>
<dbReference type="RefSeq" id="WP_114128255.1">
    <property type="nucleotide sequence ID" value="NZ_QOUI01000017.1"/>
</dbReference>
<sequence>MTTPLDQLFPRSRQARVLAGDGPGPDPRLETRTDPALPAEGFRLTTGDGRVLLEHADARGLRYAGQALAQLRRSRDLATTALVVEDAPDIAVRGVMLDISRDRVPTRRTLLRLLDVLELARVNTLELYTEHTFAHPGHEVVWQDASPLTAADIAWLDDECAARLIELVPNQNTLGHMERWLEHPAYASRAECVDGFEIHGEHRGPSTVAPTAENADFINDVLAGALPHFRSRRVNIGADEPWELGQGVSAEEVARRGSGPVYFDYVRRVVEHWTTRGYTVEFWADVFGEHPELMGTTPAGAVPVVWQYDGPQLTREVVAAASPALRAQWEEVGLDVDALTDGFRARAAVLSRAGEPFWVAPGTSTWQSFVGRLDNAVDNLVDAAEVAVESGAGGYLTTVWGDHGHFDPPSVTFGPLLLGGALSWGLEANRDLDLAAVLDQHLLLDPTGTTGRVLVAVGRAATALGAPVLNTSQLFTVLLRAGALVEGTWPSADGVEAADRLLADALEELDGADPACADGDVVLAELRQAIRFARFGAEVLRLGPDGLAELPAPRAAVLLRRLEDLLAEHRRTWLLRSRPGGLDDSCARLDRLRRLLTVRAAA</sequence>
<dbReference type="SUPFAM" id="SSF55545">
    <property type="entry name" value="beta-N-acetylhexosaminidase-like domain"/>
    <property type="match status" value="1"/>
</dbReference>
<dbReference type="GO" id="GO:0004563">
    <property type="term" value="F:beta-N-acetylhexosaminidase activity"/>
    <property type="evidence" value="ECO:0007669"/>
    <property type="project" value="UniProtKB-EC"/>
</dbReference>
<dbReference type="AlphaFoldDB" id="A0A367YQ30"/>
<dbReference type="Proteomes" id="UP000252770">
    <property type="component" value="Unassembled WGS sequence"/>
</dbReference>
<dbReference type="Pfam" id="PF00728">
    <property type="entry name" value="Glyco_hydro_20"/>
    <property type="match status" value="1"/>
</dbReference>
<dbReference type="PANTHER" id="PTHR22600:SF57">
    <property type="entry name" value="BETA-N-ACETYLHEXOSAMINIDASE"/>
    <property type="match status" value="1"/>
</dbReference>
<keyword evidence="7" id="KW-1185">Reference proteome</keyword>
<dbReference type="PANTHER" id="PTHR22600">
    <property type="entry name" value="BETA-HEXOSAMINIDASE"/>
    <property type="match status" value="1"/>
</dbReference>
<feature type="domain" description="Glycoside hydrolase family 20 catalytic" evidence="5">
    <location>
        <begin position="93"/>
        <end position="335"/>
    </location>
</feature>
<dbReference type="InterPro" id="IPR029018">
    <property type="entry name" value="Hex-like_dom2"/>
</dbReference>